<keyword evidence="6" id="KW-1185">Reference proteome</keyword>
<keyword evidence="1" id="KW-0863">Zinc-finger</keyword>
<dbReference type="InterPro" id="IPR018289">
    <property type="entry name" value="MULE_transposase_dom"/>
</dbReference>
<keyword evidence="1" id="KW-0862">Zinc</keyword>
<dbReference type="PANTHER" id="PTHR47718">
    <property type="entry name" value="OS01G0519700 PROTEIN"/>
    <property type="match status" value="1"/>
</dbReference>
<dbReference type="Proteomes" id="UP001341281">
    <property type="component" value="Chromosome 09"/>
</dbReference>
<feature type="region of interest" description="Disordered" evidence="2">
    <location>
        <begin position="18"/>
        <end position="46"/>
    </location>
</feature>
<dbReference type="InterPro" id="IPR007527">
    <property type="entry name" value="Znf_SWIM"/>
</dbReference>
<accession>A0AAQ3USC6</accession>
<keyword evidence="1" id="KW-0479">Metal-binding</keyword>
<name>A0AAQ3USC6_PASNO</name>
<feature type="signal peptide" evidence="3">
    <location>
        <begin position="1"/>
        <end position="23"/>
    </location>
</feature>
<feature type="domain" description="SWIM-type" evidence="4">
    <location>
        <begin position="583"/>
        <end position="622"/>
    </location>
</feature>
<protein>
    <recommendedName>
        <fullName evidence="4">SWIM-type domain-containing protein</fullName>
    </recommendedName>
</protein>
<keyword evidence="3" id="KW-0732">Signal</keyword>
<reference evidence="5 6" key="1">
    <citation type="submission" date="2024-02" db="EMBL/GenBank/DDBJ databases">
        <title>High-quality chromosome-scale genome assembly of Pensacola bahiagrass (Paspalum notatum Flugge var. saurae).</title>
        <authorList>
            <person name="Vega J.M."/>
            <person name="Podio M."/>
            <person name="Orjuela J."/>
            <person name="Siena L.A."/>
            <person name="Pessino S.C."/>
            <person name="Combes M.C."/>
            <person name="Mariac C."/>
            <person name="Albertini E."/>
            <person name="Pupilli F."/>
            <person name="Ortiz J.P.A."/>
            <person name="Leblanc O."/>
        </authorList>
    </citation>
    <scope>NUCLEOTIDE SEQUENCE [LARGE SCALE GENOMIC DNA]</scope>
    <source>
        <strain evidence="5">R1</strain>
        <tissue evidence="5">Leaf</tissue>
    </source>
</reference>
<proteinExistence type="predicted"/>
<gene>
    <name evidence="5" type="ORF">U9M48_040448</name>
</gene>
<evidence type="ECO:0000256" key="1">
    <source>
        <dbReference type="PROSITE-ProRule" id="PRU00325"/>
    </source>
</evidence>
<dbReference type="GO" id="GO:0008270">
    <property type="term" value="F:zinc ion binding"/>
    <property type="evidence" value="ECO:0007669"/>
    <property type="project" value="UniProtKB-KW"/>
</dbReference>
<dbReference type="EMBL" id="CP144753">
    <property type="protein sequence ID" value="WVZ94569.1"/>
    <property type="molecule type" value="Genomic_DNA"/>
</dbReference>
<evidence type="ECO:0000313" key="6">
    <source>
        <dbReference type="Proteomes" id="UP001341281"/>
    </source>
</evidence>
<feature type="non-terminal residue" evidence="5">
    <location>
        <position position="1"/>
    </location>
</feature>
<dbReference type="InterPro" id="IPR004330">
    <property type="entry name" value="FAR1_DNA_bnd_dom"/>
</dbReference>
<evidence type="ECO:0000256" key="2">
    <source>
        <dbReference type="SAM" id="MobiDB-lite"/>
    </source>
</evidence>
<dbReference type="Pfam" id="PF10551">
    <property type="entry name" value="MULE"/>
    <property type="match status" value="1"/>
</dbReference>
<evidence type="ECO:0000313" key="5">
    <source>
        <dbReference type="EMBL" id="WVZ94569.1"/>
    </source>
</evidence>
<evidence type="ECO:0000256" key="3">
    <source>
        <dbReference type="SAM" id="SignalP"/>
    </source>
</evidence>
<dbReference type="Pfam" id="PF03101">
    <property type="entry name" value="FAR1"/>
    <property type="match status" value="1"/>
</dbReference>
<organism evidence="5 6">
    <name type="scientific">Paspalum notatum var. saurae</name>
    <dbReference type="NCBI Taxonomy" id="547442"/>
    <lineage>
        <taxon>Eukaryota</taxon>
        <taxon>Viridiplantae</taxon>
        <taxon>Streptophyta</taxon>
        <taxon>Embryophyta</taxon>
        <taxon>Tracheophyta</taxon>
        <taxon>Spermatophyta</taxon>
        <taxon>Magnoliopsida</taxon>
        <taxon>Liliopsida</taxon>
        <taxon>Poales</taxon>
        <taxon>Poaceae</taxon>
        <taxon>PACMAD clade</taxon>
        <taxon>Panicoideae</taxon>
        <taxon>Andropogonodae</taxon>
        <taxon>Paspaleae</taxon>
        <taxon>Paspalinae</taxon>
        <taxon>Paspalum</taxon>
    </lineage>
</organism>
<dbReference type="AlphaFoldDB" id="A0AAQ3USC6"/>
<feature type="chain" id="PRO_5042962083" description="SWIM-type domain-containing protein" evidence="3">
    <location>
        <begin position="24"/>
        <end position="790"/>
    </location>
</feature>
<dbReference type="PROSITE" id="PS50966">
    <property type="entry name" value="ZF_SWIM"/>
    <property type="match status" value="1"/>
</dbReference>
<sequence length="790" mass="91299">WAPARVLTPVLLGFAASGTQSSADSNPRRPPAPPRPAANRGASKSTATACCPPFISTAASVRQDMADASSESLSEYYDIVSKVFGCEAEGFRFYNKYALEKGFSVRKTYVEWDKSNQEICLRKLVCSREGFREAKYMNREDRKRRPRDVSCVGCKAKMVIAQDNESGYWYVKDFIDEHNHPLAPKDLCCLLRSHRRISDEQKADIVEMEIAGIRKHQIMDIMEMQYGGYDKVGFTPRDIYNFCYRYKRETIGAGDAEMVISHFKAIQQRDPEFFFKYLVDGEGHLNGLFWCDSQSRLDYEAFGDVVVFDSTYRTNRYNMPFVPFVGLNHHRSTVIFGCRIISHETSEAYEWMLRNFLLAMGQKQPISVITDGDLAMQRAIRVVWTNSNHRLCVWHIEQNIIRNLHDDAVKEEFRTLMYDCCSAQQLERKWVQFLERNQVKSEESWLHQMYQMRKLWCAAYQVGRCFLGLRSNQRSESLNSKLHTHLNGQMTLFGMVQHYDHCLSDLRRNEAILDIVALQTVPFTDAHASIYEKEAARYFTPTIFYLVKWSIHAANNCIVTEILDSCDVISYVVAKKDRRETRFNVNCEFNDESLYRISCSCRKLECFGIPCSHIFHVLAICQEGRLPRCCVNRRWTKMAKCAMNPTRKSTTYEYSLILQRYRELRKLSHAASFRAAQSSESYQRLKRVLCEDLANKDMVGADNEGIRVGPILPRTIEPEFENTENVLDPIRVPGRGAPKKRMKCINEQKKKRSTVKCGHCKVEGHNRRTCLKAKEVEIISSTMLDSDVSD</sequence>
<evidence type="ECO:0000259" key="4">
    <source>
        <dbReference type="PROSITE" id="PS50966"/>
    </source>
</evidence>
<dbReference type="PANTHER" id="PTHR47718:SF13">
    <property type="entry name" value="OS09G0290500 PROTEIN"/>
    <property type="match status" value="1"/>
</dbReference>